<dbReference type="RefSeq" id="WP_063477534.1">
    <property type="nucleotide sequence ID" value="NZ_JBCMWP010000019.1"/>
</dbReference>
<gene>
    <name evidence="1" type="ORF">AWU65_03345</name>
</gene>
<evidence type="ECO:0000313" key="1">
    <source>
        <dbReference type="EMBL" id="KZS45030.1"/>
    </source>
</evidence>
<protein>
    <submittedName>
        <fullName evidence="1">Uncharacterized protein</fullName>
    </submittedName>
</protein>
<dbReference type="Proteomes" id="UP000076796">
    <property type="component" value="Unassembled WGS sequence"/>
</dbReference>
<dbReference type="EMBL" id="LWMH01000001">
    <property type="protein sequence ID" value="KZS45030.1"/>
    <property type="molecule type" value="Genomic_DNA"/>
</dbReference>
<comment type="caution">
    <text evidence="1">The sequence shown here is derived from an EMBL/GenBank/DDBJ whole genome shotgun (WGS) entry which is preliminary data.</text>
</comment>
<dbReference type="OrthoDB" id="10013184at2"/>
<evidence type="ECO:0000313" key="2">
    <source>
        <dbReference type="Proteomes" id="UP000076796"/>
    </source>
</evidence>
<name>A0A163GL70_9BACL</name>
<dbReference type="AlphaFoldDB" id="A0A163GL70"/>
<organism evidence="1 2">
    <name type="scientific">Paenibacillus glucanolyticus</name>
    <dbReference type="NCBI Taxonomy" id="59843"/>
    <lineage>
        <taxon>Bacteria</taxon>
        <taxon>Bacillati</taxon>
        <taxon>Bacillota</taxon>
        <taxon>Bacilli</taxon>
        <taxon>Bacillales</taxon>
        <taxon>Paenibacillaceae</taxon>
        <taxon>Paenibacillus</taxon>
    </lineage>
</organism>
<keyword evidence="2" id="KW-1185">Reference proteome</keyword>
<reference evidence="1" key="1">
    <citation type="journal article" date="2016" name="Genome Announc.">
        <title>Draft genomes of two strains of Paenibacillus glucanolyticus with capability to degrade lignocellulose.</title>
        <authorList>
            <person name="Mathews S.L."/>
            <person name="Pawlak J."/>
            <person name="Grunden A.M."/>
        </authorList>
    </citation>
    <scope>NUCLEOTIDE SEQUENCE [LARGE SCALE GENOMIC DNA]</scope>
    <source>
        <strain evidence="1">SLM1</strain>
    </source>
</reference>
<proteinExistence type="predicted"/>
<sequence length="181" mass="21468">MKEQLIKLMNQIKPDAVFIVNWYIGDKGIEGTFKSEYESQAFLTEIIRGSICIQKHPRLEDVLIIDDKYGFNVTQIYNSIPYQTPDTDGFKECICKYNKYNNIFIKVDEENKTVTFKLANKMVTLNLIEYTKWTFKYVKTKKQLKISSIKDFKSFIEDPFWHPTTIELGRRVLNMRNLIRI</sequence>
<accession>A0A163GL70</accession>